<evidence type="ECO:0000313" key="9">
    <source>
        <dbReference type="EMBL" id="OMO90936.1"/>
    </source>
</evidence>
<dbReference type="SUPFAM" id="SSF51735">
    <property type="entry name" value="NAD(P)-binding Rossmann-fold domains"/>
    <property type="match status" value="3"/>
</dbReference>
<dbReference type="InterPro" id="IPR001381">
    <property type="entry name" value="DHquinase_I"/>
</dbReference>
<dbReference type="Pfam" id="PF18317">
    <property type="entry name" value="SDH_C"/>
    <property type="match status" value="2"/>
</dbReference>
<dbReference type="FunFam" id="3.20.20.70:FF:000142">
    <property type="entry name" value="bifunctional 3-dehydroquinate dehydratase/shikimate dehydrogenase, chloroplastic"/>
    <property type="match status" value="2"/>
</dbReference>
<comment type="caution">
    <text evidence="9">The sequence shown here is derived from an EMBL/GenBank/DDBJ whole genome shotgun (WGS) entry which is preliminary data.</text>
</comment>
<dbReference type="NCBIfam" id="TIGR01093">
    <property type="entry name" value="aroD"/>
    <property type="match status" value="1"/>
</dbReference>
<dbReference type="UniPathway" id="UPA00053">
    <property type="reaction ID" value="UER00087"/>
</dbReference>
<feature type="domain" description="Shikimate dehydrogenase substrate binding N-terminal" evidence="7">
    <location>
        <begin position="241"/>
        <end position="321"/>
    </location>
</feature>
<dbReference type="PANTHER" id="PTHR21089">
    <property type="entry name" value="SHIKIMATE DEHYDROGENASE"/>
    <property type="match status" value="1"/>
</dbReference>
<evidence type="ECO:0000256" key="4">
    <source>
        <dbReference type="ARBA" id="ARBA00023002"/>
    </source>
</evidence>
<dbReference type="SUPFAM" id="SSF51569">
    <property type="entry name" value="Aldolase"/>
    <property type="match status" value="3"/>
</dbReference>
<dbReference type="InterPro" id="IPR006151">
    <property type="entry name" value="Shikm_DH/Glu-tRNA_Rdtase"/>
</dbReference>
<dbReference type="EMBL" id="AWWV01008384">
    <property type="protein sequence ID" value="OMO90936.1"/>
    <property type="molecule type" value="Genomic_DNA"/>
</dbReference>
<evidence type="ECO:0000256" key="2">
    <source>
        <dbReference type="ARBA" id="ARBA00022605"/>
    </source>
</evidence>
<keyword evidence="5" id="KW-0057">Aromatic amino acid biosynthesis</keyword>
<dbReference type="GO" id="GO:0003855">
    <property type="term" value="F:3-dehydroquinate dehydratase activity"/>
    <property type="evidence" value="ECO:0007669"/>
    <property type="project" value="InterPro"/>
</dbReference>
<evidence type="ECO:0000256" key="5">
    <source>
        <dbReference type="ARBA" id="ARBA00023141"/>
    </source>
</evidence>
<organism evidence="9 10">
    <name type="scientific">Corchorus capsularis</name>
    <name type="common">Jute</name>
    <dbReference type="NCBI Taxonomy" id="210143"/>
    <lineage>
        <taxon>Eukaryota</taxon>
        <taxon>Viridiplantae</taxon>
        <taxon>Streptophyta</taxon>
        <taxon>Embryophyta</taxon>
        <taxon>Tracheophyta</taxon>
        <taxon>Spermatophyta</taxon>
        <taxon>Magnoliopsida</taxon>
        <taxon>eudicotyledons</taxon>
        <taxon>Gunneridae</taxon>
        <taxon>Pentapetalae</taxon>
        <taxon>rosids</taxon>
        <taxon>malvids</taxon>
        <taxon>Malvales</taxon>
        <taxon>Malvaceae</taxon>
        <taxon>Grewioideae</taxon>
        <taxon>Apeibeae</taxon>
        <taxon>Corchorus</taxon>
    </lineage>
</organism>
<dbReference type="Gene3D" id="3.40.50.720">
    <property type="entry name" value="NAD(P)-binding Rossmann-like Domain"/>
    <property type="match status" value="3"/>
</dbReference>
<reference evidence="9 10" key="1">
    <citation type="submission" date="2013-09" db="EMBL/GenBank/DDBJ databases">
        <title>Corchorus capsularis genome sequencing.</title>
        <authorList>
            <person name="Alam M."/>
            <person name="Haque M.S."/>
            <person name="Islam M.S."/>
            <person name="Emdad E.M."/>
            <person name="Islam M.M."/>
            <person name="Ahmed B."/>
            <person name="Halim A."/>
            <person name="Hossen Q.M.M."/>
            <person name="Hossain M.Z."/>
            <person name="Ahmed R."/>
            <person name="Khan M.M."/>
            <person name="Islam R."/>
            <person name="Rashid M.M."/>
            <person name="Khan S.A."/>
            <person name="Rahman M.S."/>
            <person name="Alam M."/>
        </authorList>
    </citation>
    <scope>NUCLEOTIDE SEQUENCE [LARGE SCALE GENOMIC DNA]</scope>
    <source>
        <strain evidence="10">cv. CVL-1</strain>
        <tissue evidence="9">Whole seedling</tissue>
    </source>
</reference>
<dbReference type="GO" id="GO:0009073">
    <property type="term" value="P:aromatic amino acid family biosynthetic process"/>
    <property type="evidence" value="ECO:0007669"/>
    <property type="project" value="UniProtKB-KW"/>
</dbReference>
<feature type="domain" description="Shikimate dehydrogenase substrate binding N-terminal" evidence="7">
    <location>
        <begin position="1236"/>
        <end position="1316"/>
    </location>
</feature>
<feature type="domain" description="Quinate/shikimate 5-dehydrogenase/glutamyl-tRNA reductase" evidence="6">
    <location>
        <begin position="812"/>
        <end position="882"/>
    </location>
</feature>
<dbReference type="InterPro" id="IPR046346">
    <property type="entry name" value="Aminoacid_DH-like_N_sf"/>
</dbReference>
<dbReference type="GO" id="GO:0008652">
    <property type="term" value="P:amino acid biosynthetic process"/>
    <property type="evidence" value="ECO:0007669"/>
    <property type="project" value="UniProtKB-KW"/>
</dbReference>
<accession>A0A1R3J822</accession>
<dbReference type="EC" id="1.1.1.25" evidence="1"/>
<evidence type="ECO:0000259" key="6">
    <source>
        <dbReference type="Pfam" id="PF01488"/>
    </source>
</evidence>
<dbReference type="FunFam" id="3.40.50.720:FF:000172">
    <property type="entry name" value="Bifunctional 3-dehydroquinate dehydratase/shikimate dehydrogenase, chloroplastic"/>
    <property type="match status" value="3"/>
</dbReference>
<dbReference type="HAMAP" id="MF_00222">
    <property type="entry name" value="Shikimate_DH_AroE"/>
    <property type="match status" value="3"/>
</dbReference>
<evidence type="ECO:0000256" key="3">
    <source>
        <dbReference type="ARBA" id="ARBA00022857"/>
    </source>
</evidence>
<dbReference type="GO" id="GO:0050661">
    <property type="term" value="F:NADP binding"/>
    <property type="evidence" value="ECO:0007669"/>
    <property type="project" value="InterPro"/>
</dbReference>
<gene>
    <name evidence="9" type="ORF">CCACVL1_07253</name>
</gene>
<dbReference type="FunFam" id="3.40.50.10860:FF:000009">
    <property type="entry name" value="Bifunctional 3-dehydroquinate dehydratase/shikimate dehydrogenase, chloroplastic"/>
    <property type="match status" value="1"/>
</dbReference>
<dbReference type="Proteomes" id="UP000188268">
    <property type="component" value="Unassembled WGS sequence"/>
</dbReference>
<dbReference type="PANTHER" id="PTHR21089:SF12">
    <property type="entry name" value="BIFUNCTIONAL 3-DEHYDROQUINATE DEHYDRATASE_SHIKIMATE DEHYDROGENASE, CHLOROPLASTIC"/>
    <property type="match status" value="1"/>
</dbReference>
<dbReference type="InterPro" id="IPR013708">
    <property type="entry name" value="Shikimate_DH-bd_N"/>
</dbReference>
<dbReference type="STRING" id="210143.A0A1R3J822"/>
<keyword evidence="3" id="KW-0521">NADP</keyword>
<dbReference type="OrthoDB" id="204377at2759"/>
<dbReference type="GO" id="GO:0019632">
    <property type="term" value="P:shikimate metabolic process"/>
    <property type="evidence" value="ECO:0007669"/>
    <property type="project" value="InterPro"/>
</dbReference>
<keyword evidence="4" id="KW-0560">Oxidoreductase</keyword>
<dbReference type="InterPro" id="IPR022893">
    <property type="entry name" value="Shikimate_DH_fam"/>
</dbReference>
<sequence length="1506" mass="164471">MGSLEIHSTKICAPLMAESVEQMVKEMHQAKAESAQLVEIRLDCIKNFQPHKDIPFIIKNKTLPVIMVYRPKSEGGQYEGDEHLRLQALCLARELGADYIDFELKVGSDLIREQKMKSKGATKFIVSYHINGVTPSDQDLRKLADSIRATGADIIKVVANVNDITELSRIFHLSSRCQVPIIAYSEGERGLISQLLCPKYGGFLAYGLIDGHSVPGVPSLYSIEHTYKLDYIDPETKVFGLISKPVGHSKGPLLHNPTFRHENFNGVYVPMFVDNLKEFFSTYSSSDFAGFSVGFPYKEAVVEFCDEVHPLAESIGAVNTIVWRPDGKLIGYNTDCEAAIGAIEDALEEKECTINESSLGTALLGKLFVLVGAGGAGRALAFGAKNRGARVIVFDIDFERAKSLACAVSGEARPFEEIYDFQPEKGAILANATPLGMPPNINQRIPLAEATLGDYDVVFDAVYTPRKTRLLKDADAAGAIIVSGVEMFLRQAIGQYNLFTGLEAPKEFMREVIMAKPIGEGGQYEGDETKRLDILRLAMDLGANYVDIEREVANDFISSIAEKKPDNFKVIVSSHNFQNTPSAEALCSVTARIRATGADIVKIVTTALDISDCMRLFQITLYSEVPTIGVAMGERGLISSLLSPKFGGYLTYGALEGGEALVPGQLTAKDLLQLYNFRLIRPDTKVYGIIGNPVDHSKSHLLYNPAFKEAGLNAVFVHFLVDDVDKFFNTYSSPDFAGFTCTMPHKEVALKFMDEIDPIAKKIGATNNIVKRPDGALIAFNTDYIGAISAIEDRLHELNGVNIPASDSPSSGKLFVVLGAGGAGKAIAYGAAEKGARVVIANRTLGGAQELAEKVGGQAIPLSEVENFHPEEGMILANTTSEGMKPDIDETPIPKHALKHYCLVFDAVYTPKDTRLLLEAKDSGAVIVDGTEMLIRQGFEQYKKLHWFACILFGCWENVIERMGNEREEEMKFWVVVGYWFIGFSFSITDFQIGEGAQRNSTLICIPVMAESVDQMLAQMRKAKEVGGDLVEVRVDFLKNFIPRQDLEILIKQSPLPTLVTFRPIWEGGQYDGDESKRQEALRIAMELGADYIDIELKVAHEFFSSLPGDRTENVKIIVSSHNYENTPSVEELGDLVARIQATGADIVKIATTALDIADNARMFQVLVHSQVPMIGLVMGERGLMSRILAAKYGGYLTFGSLEAGVVSAPGQPTAMELLELYNMRHIGPETKVHGVIGNPVSHSKGPHLHNAAFKSTGFNGIYLPLLVDDVSNFITTYSSPDFSGFSCTIPHKEAALKCCDEVDPIAKEIGAINSIIRRLTDGKLIGYNVDHLGAIAAIEEGLRASNGAASGSPLAGRLFVVIGAGGAGKALAYGAYERGARVVVANRTYDKAKELASKVGGQAITLAELNYFYPEDGMILVNTTSVGMKPRIDETPISKVALKHYSLVFDAVYTPKLTRLLREAHESGAIIVYGTEMFINQAFLQFEMFTGLPAPKQVMRDILAS</sequence>
<feature type="domain" description="Quinate/shikimate 5-dehydrogenase/glutamyl-tRNA reductase" evidence="6">
    <location>
        <begin position="1356"/>
        <end position="1426"/>
    </location>
</feature>
<keyword evidence="2" id="KW-0028">Amino-acid biosynthesis</keyword>
<dbReference type="Gramene" id="OMO90936">
    <property type="protein sequence ID" value="OMO90936"/>
    <property type="gene ID" value="CCACVL1_07253"/>
</dbReference>
<feature type="domain" description="SDH C-terminal" evidence="8">
    <location>
        <begin position="1475"/>
        <end position="1503"/>
    </location>
</feature>
<dbReference type="Pfam" id="PF01488">
    <property type="entry name" value="Shikimate_DH"/>
    <property type="match status" value="2"/>
</dbReference>
<dbReference type="InterPro" id="IPR011342">
    <property type="entry name" value="Shikimate_DH"/>
</dbReference>
<evidence type="ECO:0000256" key="1">
    <source>
        <dbReference type="ARBA" id="ARBA00012962"/>
    </source>
</evidence>
<dbReference type="Pfam" id="PF01487">
    <property type="entry name" value="DHquinase_I"/>
    <property type="match status" value="3"/>
</dbReference>
<dbReference type="InterPro" id="IPR041121">
    <property type="entry name" value="SDH_C"/>
</dbReference>
<dbReference type="CDD" id="cd01065">
    <property type="entry name" value="NAD_bind_Shikimate_DH"/>
    <property type="match status" value="3"/>
</dbReference>
<dbReference type="NCBIfam" id="TIGR00507">
    <property type="entry name" value="aroE"/>
    <property type="match status" value="1"/>
</dbReference>
<evidence type="ECO:0000259" key="8">
    <source>
        <dbReference type="Pfam" id="PF18317"/>
    </source>
</evidence>
<dbReference type="GO" id="GO:0004764">
    <property type="term" value="F:shikimate 3-dehydrogenase (NADP+) activity"/>
    <property type="evidence" value="ECO:0007669"/>
    <property type="project" value="UniProtKB-EC"/>
</dbReference>
<proteinExistence type="inferred from homology"/>
<dbReference type="SUPFAM" id="SSF53223">
    <property type="entry name" value="Aminoacid dehydrogenase-like, N-terminal domain"/>
    <property type="match status" value="3"/>
</dbReference>
<feature type="domain" description="SDH C-terminal" evidence="8">
    <location>
        <begin position="484"/>
        <end position="514"/>
    </location>
</feature>
<dbReference type="GO" id="GO:0009423">
    <property type="term" value="P:chorismate biosynthetic process"/>
    <property type="evidence" value="ECO:0007669"/>
    <property type="project" value="UniProtKB-UniPathway"/>
</dbReference>
<dbReference type="InterPro" id="IPR036291">
    <property type="entry name" value="NAD(P)-bd_dom_sf"/>
</dbReference>
<dbReference type="Gene3D" id="3.20.20.70">
    <property type="entry name" value="Aldolase class I"/>
    <property type="match status" value="3"/>
</dbReference>
<evidence type="ECO:0000259" key="7">
    <source>
        <dbReference type="Pfam" id="PF08501"/>
    </source>
</evidence>
<evidence type="ECO:0000313" key="10">
    <source>
        <dbReference type="Proteomes" id="UP000188268"/>
    </source>
</evidence>
<dbReference type="HAMAP" id="MF_00214">
    <property type="entry name" value="AroD"/>
    <property type="match status" value="1"/>
</dbReference>
<keyword evidence="10" id="KW-1185">Reference proteome</keyword>
<name>A0A1R3J822_COCAP</name>
<dbReference type="CDD" id="cd00502">
    <property type="entry name" value="DHQase_I"/>
    <property type="match status" value="3"/>
</dbReference>
<protein>
    <recommendedName>
        <fullName evidence="1">shikimate dehydrogenase (NADP(+))</fullName>
        <ecNumber evidence="1">1.1.1.25</ecNumber>
    </recommendedName>
</protein>
<dbReference type="Gene3D" id="3.40.50.10860">
    <property type="entry name" value="Leucine Dehydrogenase, chain A, domain 1"/>
    <property type="match status" value="3"/>
</dbReference>
<dbReference type="InterPro" id="IPR013785">
    <property type="entry name" value="Aldolase_TIM"/>
</dbReference>
<feature type="domain" description="Shikimate dehydrogenase substrate binding N-terminal" evidence="7">
    <location>
        <begin position="689"/>
        <end position="769"/>
    </location>
</feature>
<dbReference type="Pfam" id="PF08501">
    <property type="entry name" value="Shikimate_dh_N"/>
    <property type="match status" value="3"/>
</dbReference>